<sequence>MASGEEELENNLTLQREEIEALSAIYGEDFLLEQDYSNDDDDETITAADGPTKSLLMPTFSISIRSDNEKRQNERDGQLEARLIVSFQPGLPYH</sequence>
<protein>
    <submittedName>
        <fullName evidence="1">Uncharacterized protein</fullName>
    </submittedName>
</protein>
<evidence type="ECO:0000313" key="1">
    <source>
        <dbReference type="EMBL" id="ODM96927.1"/>
    </source>
</evidence>
<accession>A0A1D2MV18</accession>
<reference evidence="1 2" key="1">
    <citation type="journal article" date="2016" name="Genome Biol. Evol.">
        <title>Gene Family Evolution Reflects Adaptation to Soil Environmental Stressors in the Genome of the Collembolan Orchesella cincta.</title>
        <authorList>
            <person name="Faddeeva-Vakhrusheva A."/>
            <person name="Derks M.F."/>
            <person name="Anvar S.Y."/>
            <person name="Agamennone V."/>
            <person name="Suring W."/>
            <person name="Smit S."/>
            <person name="van Straalen N.M."/>
            <person name="Roelofs D."/>
        </authorList>
    </citation>
    <scope>NUCLEOTIDE SEQUENCE [LARGE SCALE GENOMIC DNA]</scope>
    <source>
        <tissue evidence="1">Mixed pool</tissue>
    </source>
</reference>
<dbReference type="SUPFAM" id="SSF54495">
    <property type="entry name" value="UBC-like"/>
    <property type="match status" value="1"/>
</dbReference>
<proteinExistence type="predicted"/>
<dbReference type="Proteomes" id="UP000094527">
    <property type="component" value="Unassembled WGS sequence"/>
</dbReference>
<dbReference type="AlphaFoldDB" id="A0A1D2MV18"/>
<keyword evidence="2" id="KW-1185">Reference proteome</keyword>
<dbReference type="InterPro" id="IPR016135">
    <property type="entry name" value="UBQ-conjugating_enzyme/RWD"/>
</dbReference>
<name>A0A1D2MV18_ORCCI</name>
<comment type="caution">
    <text evidence="1">The sequence shown here is derived from an EMBL/GenBank/DDBJ whole genome shotgun (WGS) entry which is preliminary data.</text>
</comment>
<organism evidence="1 2">
    <name type="scientific">Orchesella cincta</name>
    <name type="common">Springtail</name>
    <name type="synonym">Podura cincta</name>
    <dbReference type="NCBI Taxonomy" id="48709"/>
    <lineage>
        <taxon>Eukaryota</taxon>
        <taxon>Metazoa</taxon>
        <taxon>Ecdysozoa</taxon>
        <taxon>Arthropoda</taxon>
        <taxon>Hexapoda</taxon>
        <taxon>Collembola</taxon>
        <taxon>Entomobryomorpha</taxon>
        <taxon>Entomobryoidea</taxon>
        <taxon>Orchesellidae</taxon>
        <taxon>Orchesellinae</taxon>
        <taxon>Orchesella</taxon>
    </lineage>
</organism>
<dbReference type="Gene3D" id="3.10.110.10">
    <property type="entry name" value="Ubiquitin Conjugating Enzyme"/>
    <property type="match status" value="1"/>
</dbReference>
<dbReference type="EMBL" id="LJIJ01000487">
    <property type="protein sequence ID" value="ODM96927.1"/>
    <property type="molecule type" value="Genomic_DNA"/>
</dbReference>
<evidence type="ECO:0000313" key="2">
    <source>
        <dbReference type="Proteomes" id="UP000094527"/>
    </source>
</evidence>
<gene>
    <name evidence="1" type="ORF">Ocin01_09755</name>
</gene>